<feature type="domain" description="HD" evidence="1">
    <location>
        <begin position="61"/>
        <end position="175"/>
    </location>
</feature>
<dbReference type="OrthoDB" id="409121at2759"/>
<dbReference type="SUPFAM" id="SSF109604">
    <property type="entry name" value="HD-domain/PDEase-like"/>
    <property type="match status" value="1"/>
</dbReference>
<dbReference type="Proteomes" id="UP001056384">
    <property type="component" value="Chromosome 2"/>
</dbReference>
<dbReference type="SMART" id="SM00471">
    <property type="entry name" value="HDc"/>
    <property type="match status" value="1"/>
</dbReference>
<accession>A0A9Q9EH61</accession>
<organism evidence="2 3">
    <name type="scientific">Septoria linicola</name>
    <dbReference type="NCBI Taxonomy" id="215465"/>
    <lineage>
        <taxon>Eukaryota</taxon>
        <taxon>Fungi</taxon>
        <taxon>Dikarya</taxon>
        <taxon>Ascomycota</taxon>
        <taxon>Pezizomycotina</taxon>
        <taxon>Dothideomycetes</taxon>
        <taxon>Dothideomycetidae</taxon>
        <taxon>Mycosphaerellales</taxon>
        <taxon>Mycosphaerellaceae</taxon>
        <taxon>Septoria</taxon>
    </lineage>
</organism>
<dbReference type="InterPro" id="IPR003607">
    <property type="entry name" value="HD/PDEase_dom"/>
</dbReference>
<dbReference type="PANTHER" id="PTHR35569">
    <property type="entry name" value="CYANAMIDE HYDRATASE DDI2-RELATED"/>
    <property type="match status" value="1"/>
</dbReference>
<dbReference type="InterPro" id="IPR017771">
    <property type="entry name" value="Cyanamide_hydratase_HD"/>
</dbReference>
<proteinExistence type="predicted"/>
<dbReference type="NCBIfam" id="TIGR03401">
    <property type="entry name" value="cyanamide_fam"/>
    <property type="match status" value="1"/>
</dbReference>
<reference evidence="2" key="1">
    <citation type="submission" date="2022-06" db="EMBL/GenBank/DDBJ databases">
        <title>Complete genome sequences of two strains of the flax pathogen Septoria linicola.</title>
        <authorList>
            <person name="Lapalu N."/>
            <person name="Simon A."/>
            <person name="Demenou B."/>
            <person name="Paumier D."/>
            <person name="Guillot M.-P."/>
            <person name="Gout L."/>
            <person name="Valade R."/>
        </authorList>
    </citation>
    <scope>NUCLEOTIDE SEQUENCE</scope>
    <source>
        <strain evidence="2">SE15195</strain>
    </source>
</reference>
<dbReference type="Gene3D" id="1.10.3210.10">
    <property type="entry name" value="Hypothetical protein af1432"/>
    <property type="match status" value="1"/>
</dbReference>
<sequence length="239" mass="27042">MSKSKVQEFGWTAVPRGRGNVPSEAQVETRSIEIIFDTIWPQTGVVQKAQEYAQGKLPVETYNHSLRVYSYGHAIITQHFPSWIETARDPFLETWALTCLFHDIGTIQENRHSTHLSFEFQGGFIALQQLQSFGAPQAQAESVCEAIIRHQDPGETGTISQMGQLIQLATEFDNMGGQPYLIHKDVIERVVKQHPRLKWSSCFAASIQEEIDLKPWCHTTKIPGFKEAVAGNELMKPYE</sequence>
<gene>
    <name evidence="2" type="ORF">Slin15195_G028810</name>
</gene>
<evidence type="ECO:0000313" key="2">
    <source>
        <dbReference type="EMBL" id="USW49562.1"/>
    </source>
</evidence>
<dbReference type="PROSITE" id="PS51831">
    <property type="entry name" value="HD"/>
    <property type="match status" value="1"/>
</dbReference>
<dbReference type="CDD" id="cd00077">
    <property type="entry name" value="HDc"/>
    <property type="match status" value="1"/>
</dbReference>
<evidence type="ECO:0000259" key="1">
    <source>
        <dbReference type="PROSITE" id="PS51831"/>
    </source>
</evidence>
<dbReference type="Pfam" id="PF01966">
    <property type="entry name" value="HD"/>
    <property type="match status" value="1"/>
</dbReference>
<name>A0A9Q9EH61_9PEZI</name>
<dbReference type="AlphaFoldDB" id="A0A9Q9EH61"/>
<evidence type="ECO:0000313" key="3">
    <source>
        <dbReference type="Proteomes" id="UP001056384"/>
    </source>
</evidence>
<keyword evidence="3" id="KW-1185">Reference proteome</keyword>
<dbReference type="PANTHER" id="PTHR35569:SF1">
    <property type="entry name" value="CYANAMIDE HYDRATASE DDI2-RELATED"/>
    <property type="match status" value="1"/>
</dbReference>
<protein>
    <submittedName>
        <fullName evidence="2">HD/PDEase domain, cyanamide hydratase</fullName>
    </submittedName>
</protein>
<dbReference type="EMBL" id="CP099419">
    <property type="protein sequence ID" value="USW49562.1"/>
    <property type="molecule type" value="Genomic_DNA"/>
</dbReference>
<dbReference type="InterPro" id="IPR006674">
    <property type="entry name" value="HD_domain"/>
</dbReference>